<evidence type="ECO:0000313" key="5">
    <source>
        <dbReference type="Proteomes" id="UP000254794"/>
    </source>
</evidence>
<dbReference type="GO" id="GO:0004519">
    <property type="term" value="F:endonuclease activity"/>
    <property type="evidence" value="ECO:0007669"/>
    <property type="project" value="UniProtKB-KW"/>
</dbReference>
<proteinExistence type="inferred from homology"/>
<reference evidence="4 5" key="1">
    <citation type="submission" date="2018-06" db="EMBL/GenBank/DDBJ databases">
        <authorList>
            <consortium name="Pathogen Informatics"/>
            <person name="Doyle S."/>
        </authorList>
    </citation>
    <scope>NUCLEOTIDE SEQUENCE [LARGE SCALE GENOMIC DNA]</scope>
    <source>
        <strain evidence="4 5">NCTC13316</strain>
    </source>
</reference>
<evidence type="ECO:0000256" key="2">
    <source>
        <dbReference type="ARBA" id="ARBA00022722"/>
    </source>
</evidence>
<dbReference type="EMBL" id="UGOD01000005">
    <property type="protein sequence ID" value="STX81488.1"/>
    <property type="molecule type" value="Genomic_DNA"/>
</dbReference>
<organism evidence="4 5">
    <name type="scientific">Legionella busanensis</name>
    <dbReference type="NCBI Taxonomy" id="190655"/>
    <lineage>
        <taxon>Bacteria</taxon>
        <taxon>Pseudomonadati</taxon>
        <taxon>Pseudomonadota</taxon>
        <taxon>Gammaproteobacteria</taxon>
        <taxon>Legionellales</taxon>
        <taxon>Legionellaceae</taxon>
        <taxon>Legionella</taxon>
    </lineage>
</organism>
<evidence type="ECO:0000256" key="1">
    <source>
        <dbReference type="ARBA" id="ARBA00006429"/>
    </source>
</evidence>
<sequence length="247" mass="28751">MISNSRLLSFISILFLSFSVFGEPLKTFTQAKKQTRVLFALQRETLYCKCKFDARLQVDLKSCNMQSAAKLKRAQRVEWEHMMPAENFGNHFACWREPICIKKNGKRYKGRKCCEKTDKQFRQAEAELYNLWPAVGLVNQARSNYRYSMLENHTLFYGCPITIDKASRRVEPADFAKGIVARANLFMSEKYGIQLSEAQRNLFIAWDKQFPPEKNEKWWAAAVAKIEGYTNPYITNHELKTNCSLSK</sequence>
<dbReference type="PANTHER" id="PTHR33607:SF2">
    <property type="entry name" value="ENDONUCLEASE-1"/>
    <property type="match status" value="1"/>
</dbReference>
<dbReference type="AlphaFoldDB" id="A0A378K968"/>
<dbReference type="InterPro" id="IPR007346">
    <property type="entry name" value="Endonuclease-I"/>
</dbReference>
<comment type="similarity">
    <text evidence="1">Belongs to the EndA/NucM nuclease family.</text>
</comment>
<keyword evidence="3 4" id="KW-0378">Hydrolase</keyword>
<gene>
    <name evidence="4" type="primary">dns_4</name>
    <name evidence="4" type="ORF">NCTC13316_03361</name>
</gene>
<dbReference type="Pfam" id="PF04231">
    <property type="entry name" value="Endonuclease_1"/>
    <property type="match status" value="1"/>
</dbReference>
<dbReference type="Proteomes" id="UP000254794">
    <property type="component" value="Unassembled WGS sequence"/>
</dbReference>
<accession>A0A378K968</accession>
<evidence type="ECO:0000256" key="3">
    <source>
        <dbReference type="ARBA" id="ARBA00022801"/>
    </source>
</evidence>
<dbReference type="PANTHER" id="PTHR33607">
    <property type="entry name" value="ENDONUCLEASE-1"/>
    <property type="match status" value="1"/>
</dbReference>
<dbReference type="RefSeq" id="WP_115332869.1">
    <property type="nucleotide sequence ID" value="NZ_CAAAHP010000008.1"/>
</dbReference>
<keyword evidence="2" id="KW-0540">Nuclease</keyword>
<dbReference type="GO" id="GO:0016787">
    <property type="term" value="F:hydrolase activity"/>
    <property type="evidence" value="ECO:0007669"/>
    <property type="project" value="UniProtKB-KW"/>
</dbReference>
<keyword evidence="5" id="KW-1185">Reference proteome</keyword>
<evidence type="ECO:0000313" key="4">
    <source>
        <dbReference type="EMBL" id="STX81488.1"/>
    </source>
</evidence>
<protein>
    <submittedName>
        <fullName evidence="4">Putative endonuclease-1</fullName>
        <ecNumber evidence="4">3.1.21.-</ecNumber>
    </submittedName>
</protein>
<dbReference type="EC" id="3.1.21.-" evidence="4"/>
<name>A0A378K968_9GAMM</name>
<dbReference type="InterPro" id="IPR044925">
    <property type="entry name" value="His-Me_finger_sf"/>
</dbReference>
<dbReference type="OrthoDB" id="9800417at2"/>
<dbReference type="SUPFAM" id="SSF54060">
    <property type="entry name" value="His-Me finger endonucleases"/>
    <property type="match status" value="1"/>
</dbReference>
<keyword evidence="4" id="KW-0255">Endonuclease</keyword>